<dbReference type="Pfam" id="PF00076">
    <property type="entry name" value="RRM_1"/>
    <property type="match status" value="3"/>
</dbReference>
<keyword evidence="4" id="KW-0677">Repeat</keyword>
<evidence type="ECO:0000256" key="3">
    <source>
        <dbReference type="ARBA" id="ARBA00022664"/>
    </source>
</evidence>
<accession>A0A3N4KS58</accession>
<dbReference type="CDD" id="cd00590">
    <property type="entry name" value="RRM_SF"/>
    <property type="match status" value="1"/>
</dbReference>
<evidence type="ECO:0000256" key="2">
    <source>
        <dbReference type="ARBA" id="ARBA00004123"/>
    </source>
</evidence>
<evidence type="ECO:0000256" key="4">
    <source>
        <dbReference type="ARBA" id="ARBA00022737"/>
    </source>
</evidence>
<dbReference type="InterPro" id="IPR011990">
    <property type="entry name" value="TPR-like_helical_dom_sf"/>
</dbReference>
<comment type="subcellular location">
    <subcellularLocation>
        <location evidence="2">Nucleus</location>
    </subcellularLocation>
</comment>
<dbReference type="AlphaFoldDB" id="A0A3N4KS58"/>
<keyword evidence="6" id="KW-0508">mRNA splicing</keyword>
<evidence type="ECO:0000256" key="5">
    <source>
        <dbReference type="ARBA" id="ARBA00022884"/>
    </source>
</evidence>
<gene>
    <name evidence="13" type="ORF">P167DRAFT_486416</name>
</gene>
<dbReference type="InterPro" id="IPR031766">
    <property type="entry name" value="RRM_occluded"/>
</dbReference>
<dbReference type="GO" id="GO:0006397">
    <property type="term" value="P:mRNA processing"/>
    <property type="evidence" value="ECO:0007669"/>
    <property type="project" value="UniProtKB-KW"/>
</dbReference>
<keyword evidence="14" id="KW-1185">Reference proteome</keyword>
<dbReference type="GO" id="GO:0008380">
    <property type="term" value="P:RNA splicing"/>
    <property type="evidence" value="ECO:0007669"/>
    <property type="project" value="UniProtKB-KW"/>
</dbReference>
<comment type="function">
    <text evidence="1">Component of the cleavage factor IA (CFIA) complex, which is involved in the endonucleolytic cleavage during polyadenylation-dependent pre-mRNA 3'-end formation.</text>
</comment>
<comment type="function">
    <text evidence="8">Functions as a recycling factor of the spliceosome, a machinery that forms on each precursor-messenger RNA (pre-mRNA) and catalyzes the removal of introns. Chaperones the re-annealing of U4 and U6 snRNAs (small nuclear RNAs) released from previous rounds of splicing, an initial step in reforming the U4/U6-U5 tri-snRNP (small nuclear ribonucleoprotein) that can reassemble into another spliceosome complex; this step involves binding U6 and facilitating the unwinding of the U6 internal stem loop, followed by base-pairing of U6 to U4.</text>
</comment>
<evidence type="ECO:0000256" key="10">
    <source>
        <dbReference type="PROSITE-ProRule" id="PRU00176"/>
    </source>
</evidence>
<dbReference type="InterPro" id="IPR034397">
    <property type="entry name" value="Prp24_RRM1"/>
</dbReference>
<dbReference type="FunFam" id="3.30.70.330:FF:000588">
    <property type="entry name" value="Pre-mRNA splicing factor (Prp24), putative"/>
    <property type="match status" value="1"/>
</dbReference>
<feature type="region of interest" description="Disordered" evidence="11">
    <location>
        <begin position="1021"/>
        <end position="1117"/>
    </location>
</feature>
<dbReference type="PANTHER" id="PTHR23236:SF119">
    <property type="entry name" value="NUCLEAR RNA-BINDING PROTEIN SART-3"/>
    <property type="match status" value="1"/>
</dbReference>
<evidence type="ECO:0000259" key="12">
    <source>
        <dbReference type="PROSITE" id="PS50102"/>
    </source>
</evidence>
<feature type="region of interest" description="Disordered" evidence="11">
    <location>
        <begin position="568"/>
        <end position="613"/>
    </location>
</feature>
<evidence type="ECO:0000256" key="9">
    <source>
        <dbReference type="ARBA" id="ARBA00093627"/>
    </source>
</evidence>
<dbReference type="STRING" id="1392247.A0A3N4KS58"/>
<dbReference type="InterPro" id="IPR034398">
    <property type="entry name" value="Prp24_RRM2"/>
</dbReference>
<dbReference type="Pfam" id="PF16842">
    <property type="entry name" value="RRM_occluded"/>
    <property type="match status" value="1"/>
</dbReference>
<evidence type="ECO:0000256" key="11">
    <source>
        <dbReference type="SAM" id="MobiDB-lite"/>
    </source>
</evidence>
<feature type="domain" description="RRM" evidence="12">
    <location>
        <begin position="715"/>
        <end position="792"/>
    </location>
</feature>
<dbReference type="GO" id="GO:0003723">
    <property type="term" value="F:RNA binding"/>
    <property type="evidence" value="ECO:0007669"/>
    <property type="project" value="UniProtKB-UniRule"/>
</dbReference>
<protein>
    <recommendedName>
        <fullName evidence="9">U4/U6 snRNA-associated-splicing factor PRP24</fullName>
    </recommendedName>
</protein>
<feature type="compositionally biased region" description="Polar residues" evidence="11">
    <location>
        <begin position="894"/>
        <end position="905"/>
    </location>
</feature>
<dbReference type="InterPro" id="IPR035979">
    <property type="entry name" value="RBD_domain_sf"/>
</dbReference>
<keyword evidence="3" id="KW-0507">mRNA processing</keyword>
<dbReference type="OrthoDB" id="360390at2759"/>
<dbReference type="GO" id="GO:0005688">
    <property type="term" value="C:U6 snRNP"/>
    <property type="evidence" value="ECO:0007669"/>
    <property type="project" value="UniProtKB-ARBA"/>
</dbReference>
<dbReference type="FunFam" id="3.30.70.330:FF:000365">
    <property type="entry name" value="U4/U6 snRNA-associated-splicing factor PRP24"/>
    <property type="match status" value="1"/>
</dbReference>
<dbReference type="EMBL" id="ML119123">
    <property type="protein sequence ID" value="RPB13337.1"/>
    <property type="molecule type" value="Genomic_DNA"/>
</dbReference>
<evidence type="ECO:0000313" key="14">
    <source>
        <dbReference type="Proteomes" id="UP000277580"/>
    </source>
</evidence>
<dbReference type="InterPro" id="IPR000504">
    <property type="entry name" value="RRM_dom"/>
</dbReference>
<sequence length="1117" mass="125289">MALDDEGENATPAAAVEPLSEADYQRIPALLEFITDRPYQYESHVEYIGLLHRGFLAHQQAGSEGPYPFLEDLRKGRQEMLERFPLKESMWLEWIADESSIARSAEEVMVVMELCARAVEEENASVALWRTYAQFLEVQYSETRKKRRTGFANQAEEVIRDLFTMELVMETYKLGAQATMHVISGSNLIWDRYRDLLMKDLEADPSSAKLEYIRSLYQARLQVPHATISDTFSAFSSFTTRYNNANYESIMVSTNKIYAAALEKYSQREMFELRLKRERDNIAEEWNIWEEYLKWETSQPNKKLDHEMACTLYERCLLRFGDQARVWEAYVFFVLEKVNTSSRTISVLTRATRHCPWSGTLWAQYIIALEKGAQPFDVVSDVKHRATKTGMLDLGGLEEVLKVNIAWCGFLKRRAFEQDASEDDFDMAEMGISEAVTETGKEDPEYRLQRIHINFCTLANKLQGARSIWTELAGPQANSYEFWLRYYQWELTHGEKETAGDVLKQALRVKTIDWPEKILETYRNHVEDYGNVQDVEWATIRYRKLSMDIQERRAREAQEAAAYQQVQYQEQQQQQEQEADAAQPEEEARGTLKRRRSILEADDAQQSKKPKPEVFIKDMPLAPALPSAASVAKRDRENTTVIVKNLPAGYPEVKVRQFFRECGTINSINIITEKDGRSATATVEFDTKEDVLAAQTKDGKSVEGRAIEVQIGTGSTLYVTNFPPSADEAYIRDLFKGIGEIVDVRFPSLKYNTHRRFCYVQFVSSEQAQKATELNGKQLGEKETLVAKISAPNQKVSRSGAVHEGRELFIRNIDFKANEKDLEELFTRYGKVEKVRMPQGPRKGSHKGFGFVSYGTREQADEAVALNGFLLKGRPLDVTIASANPGKHRPGNAVESSTRGSTPCSEANGDHNMDTPSPAAAAAAASGPGSPPPSFDDIKKKTLGIMNVADTVNDFKIRELFEKFGPLRKVTLRPDHQGAIVEYNSVADAGKATLALDGSELAGRRISIGSLPDLMKQKPEVKKTKGFAPAAKKEADGNSGSGKPAFFAAPTSVIRGVPPARGQKRRGGLGFSGSIARPKAPDGKSEGGGGDTEMGDGGDPGKPAKSNADFKAMFLRK</sequence>
<dbReference type="InParanoid" id="A0A3N4KS58"/>
<evidence type="ECO:0000256" key="6">
    <source>
        <dbReference type="ARBA" id="ARBA00023187"/>
    </source>
</evidence>
<dbReference type="SUPFAM" id="SSF54928">
    <property type="entry name" value="RNA-binding domain, RBD"/>
    <property type="match status" value="3"/>
</dbReference>
<dbReference type="CDD" id="cd12296">
    <property type="entry name" value="RRM1_Prp24"/>
    <property type="match status" value="1"/>
</dbReference>
<evidence type="ECO:0000256" key="8">
    <source>
        <dbReference type="ARBA" id="ARBA00093374"/>
    </source>
</evidence>
<dbReference type="PROSITE" id="PS50102">
    <property type="entry name" value="RRM"/>
    <property type="match status" value="4"/>
</dbReference>
<keyword evidence="7" id="KW-0539">Nucleus</keyword>
<dbReference type="Gene3D" id="1.25.40.10">
    <property type="entry name" value="Tetratricopeptide repeat domain"/>
    <property type="match status" value="2"/>
</dbReference>
<evidence type="ECO:0000313" key="13">
    <source>
        <dbReference type="EMBL" id="RPB13337.1"/>
    </source>
</evidence>
<dbReference type="PANTHER" id="PTHR23236">
    <property type="entry name" value="EUKARYOTIC TRANSLATION INITIATION FACTOR 4B/4H"/>
    <property type="match status" value="1"/>
</dbReference>
<feature type="region of interest" description="Disordered" evidence="11">
    <location>
        <begin position="881"/>
        <end position="937"/>
    </location>
</feature>
<name>A0A3N4KS58_9PEZI</name>
<proteinExistence type="predicted"/>
<dbReference type="InterPro" id="IPR003107">
    <property type="entry name" value="HAT"/>
</dbReference>
<dbReference type="SMART" id="SM00386">
    <property type="entry name" value="HAT"/>
    <property type="match status" value="5"/>
</dbReference>
<dbReference type="InterPro" id="IPR012677">
    <property type="entry name" value="Nucleotide-bd_a/b_plait_sf"/>
</dbReference>
<dbReference type="SUPFAM" id="SSF48452">
    <property type="entry name" value="TPR-like"/>
    <property type="match status" value="1"/>
</dbReference>
<feature type="domain" description="RRM" evidence="12">
    <location>
        <begin position="639"/>
        <end position="714"/>
    </location>
</feature>
<dbReference type="CDD" id="cd12299">
    <property type="entry name" value="RRM4_Prp24"/>
    <property type="match status" value="1"/>
</dbReference>
<dbReference type="InterPro" id="IPR008847">
    <property type="entry name" value="Suf"/>
</dbReference>
<evidence type="ECO:0000256" key="1">
    <source>
        <dbReference type="ARBA" id="ARBA00002863"/>
    </source>
</evidence>
<keyword evidence="5 10" id="KW-0694">RNA-binding</keyword>
<dbReference type="Gene3D" id="3.30.70.330">
    <property type="match status" value="4"/>
</dbReference>
<evidence type="ECO:0000256" key="7">
    <source>
        <dbReference type="ARBA" id="ARBA00023242"/>
    </source>
</evidence>
<dbReference type="SMART" id="SM00360">
    <property type="entry name" value="RRM"/>
    <property type="match status" value="4"/>
</dbReference>
<feature type="domain" description="RRM" evidence="12">
    <location>
        <begin position="806"/>
        <end position="883"/>
    </location>
</feature>
<organism evidence="13 14">
    <name type="scientific">Morchella conica CCBAS932</name>
    <dbReference type="NCBI Taxonomy" id="1392247"/>
    <lineage>
        <taxon>Eukaryota</taxon>
        <taxon>Fungi</taxon>
        <taxon>Dikarya</taxon>
        <taxon>Ascomycota</taxon>
        <taxon>Pezizomycotina</taxon>
        <taxon>Pezizomycetes</taxon>
        <taxon>Pezizales</taxon>
        <taxon>Morchellaceae</taxon>
        <taxon>Morchella</taxon>
    </lineage>
</organism>
<feature type="compositionally biased region" description="Low complexity" evidence="11">
    <location>
        <begin position="916"/>
        <end position="928"/>
    </location>
</feature>
<feature type="compositionally biased region" description="Gly residues" evidence="11">
    <location>
        <begin position="1086"/>
        <end position="1100"/>
    </location>
</feature>
<dbReference type="Pfam" id="PF05843">
    <property type="entry name" value="Suf"/>
    <property type="match status" value="1"/>
</dbReference>
<dbReference type="Proteomes" id="UP000277580">
    <property type="component" value="Unassembled WGS sequence"/>
</dbReference>
<reference evidence="13 14" key="1">
    <citation type="journal article" date="2018" name="Nat. Ecol. Evol.">
        <title>Pezizomycetes genomes reveal the molecular basis of ectomycorrhizal truffle lifestyle.</title>
        <authorList>
            <person name="Murat C."/>
            <person name="Payen T."/>
            <person name="Noel B."/>
            <person name="Kuo A."/>
            <person name="Morin E."/>
            <person name="Chen J."/>
            <person name="Kohler A."/>
            <person name="Krizsan K."/>
            <person name="Balestrini R."/>
            <person name="Da Silva C."/>
            <person name="Montanini B."/>
            <person name="Hainaut M."/>
            <person name="Levati E."/>
            <person name="Barry K.W."/>
            <person name="Belfiori B."/>
            <person name="Cichocki N."/>
            <person name="Clum A."/>
            <person name="Dockter R.B."/>
            <person name="Fauchery L."/>
            <person name="Guy J."/>
            <person name="Iotti M."/>
            <person name="Le Tacon F."/>
            <person name="Lindquist E.A."/>
            <person name="Lipzen A."/>
            <person name="Malagnac F."/>
            <person name="Mello A."/>
            <person name="Molinier V."/>
            <person name="Miyauchi S."/>
            <person name="Poulain J."/>
            <person name="Riccioni C."/>
            <person name="Rubini A."/>
            <person name="Sitrit Y."/>
            <person name="Splivallo R."/>
            <person name="Traeger S."/>
            <person name="Wang M."/>
            <person name="Zifcakova L."/>
            <person name="Wipf D."/>
            <person name="Zambonelli A."/>
            <person name="Paolocci F."/>
            <person name="Nowrousian M."/>
            <person name="Ottonello S."/>
            <person name="Baldrian P."/>
            <person name="Spatafora J.W."/>
            <person name="Henrissat B."/>
            <person name="Nagy L.G."/>
            <person name="Aury J.M."/>
            <person name="Wincker P."/>
            <person name="Grigoriev I.V."/>
            <person name="Bonfante P."/>
            <person name="Martin F.M."/>
        </authorList>
    </citation>
    <scope>NUCLEOTIDE SEQUENCE [LARGE SCALE GENOMIC DNA]</scope>
    <source>
        <strain evidence="13 14">CCBAS932</strain>
    </source>
</reference>
<dbReference type="CDD" id="cd12297">
    <property type="entry name" value="RRM2_Prp24"/>
    <property type="match status" value="1"/>
</dbReference>
<feature type="domain" description="RRM" evidence="12">
    <location>
        <begin position="941"/>
        <end position="1013"/>
    </location>
</feature>